<evidence type="ECO:0000313" key="2">
    <source>
        <dbReference type="EMBL" id="BBA74256.1"/>
    </source>
</evidence>
<protein>
    <submittedName>
        <fullName evidence="2">Uncharacterized protein</fullName>
    </submittedName>
</protein>
<sequence length="135" mass="13974">MLCACGSSTQAPAPSTAPTSYSIRKANLYAAIPNDICRSRNAAFLNELVQRVSAALPPGTSSFDFVDFQAVVPKNGKAASAVVQFRTSGPDGTPVTMYAAGSFDPKTCVVGPMTGGVGQGPQDPQATVTFKEQEI</sequence>
<reference evidence="2" key="1">
    <citation type="submission" date="2016-07" db="EMBL/GenBank/DDBJ databases">
        <title>Genomics reveals synergistic degradation of pyrene by five bacteria in a mangrove sediment-derived bacterial consortium.</title>
        <authorList>
            <person name="Wanapaisan P."/>
            <person name="Vejarano F."/>
            <person name="Chakraborty J."/>
            <person name="Shintani M."/>
            <person name="Muangchinda C."/>
            <person name="Laothamteep N."/>
            <person name="Suzuki-Minakuchi C."/>
            <person name="Inoue K."/>
            <person name="Nojiri H."/>
            <person name="Pinyakong O."/>
        </authorList>
    </citation>
    <scope>NUCLEOTIDE SEQUENCE</scope>
    <source>
        <strain evidence="2">PW1</strain>
    </source>
</reference>
<dbReference type="EMBL" id="LC171369">
    <property type="protein sequence ID" value="BBA74256.1"/>
    <property type="molecule type" value="Genomic_DNA"/>
</dbReference>
<proteinExistence type="predicted"/>
<feature type="compositionally biased region" description="Polar residues" evidence="1">
    <location>
        <begin position="122"/>
        <end position="135"/>
    </location>
</feature>
<organism evidence="2">
    <name type="scientific">Ochrobactrum sp. PW1</name>
    <dbReference type="NCBI Taxonomy" id="1882222"/>
    <lineage>
        <taxon>Bacteria</taxon>
        <taxon>Pseudomonadati</taxon>
        <taxon>Pseudomonadota</taxon>
        <taxon>Alphaproteobacteria</taxon>
        <taxon>Hyphomicrobiales</taxon>
        <taxon>Brucellaceae</taxon>
        <taxon>Brucella/Ochrobactrum group</taxon>
        <taxon>Ochrobactrum</taxon>
    </lineage>
</organism>
<dbReference type="AlphaFoldDB" id="A0A292GS41"/>
<accession>A0A292GS41</accession>
<name>A0A292GS41_9HYPH</name>
<feature type="region of interest" description="Disordered" evidence="1">
    <location>
        <begin position="116"/>
        <end position="135"/>
    </location>
</feature>
<evidence type="ECO:0000256" key="1">
    <source>
        <dbReference type="SAM" id="MobiDB-lite"/>
    </source>
</evidence>